<comment type="caution">
    <text evidence="2">The sequence shown here is derived from an EMBL/GenBank/DDBJ whole genome shotgun (WGS) entry which is preliminary data.</text>
</comment>
<reference evidence="2" key="1">
    <citation type="submission" date="2022-10" db="EMBL/GenBank/DDBJ databases">
        <title>Description of microaerobic benzene degrading bacteria.</title>
        <authorList>
            <person name="Bedics A."/>
            <person name="Tancsics A."/>
            <person name="Banerjee S."/>
        </authorList>
    </citation>
    <scope>NUCLEOTIDE SEQUENCE</scope>
    <source>
        <strain evidence="2">D2M1</strain>
    </source>
</reference>
<evidence type="ECO:0000313" key="2">
    <source>
        <dbReference type="EMBL" id="MDD2179723.1"/>
    </source>
</evidence>
<keyword evidence="1" id="KW-0732">Signal</keyword>
<dbReference type="EMBL" id="JAPCKI010000015">
    <property type="protein sequence ID" value="MDD2179723.1"/>
    <property type="molecule type" value="Genomic_DNA"/>
</dbReference>
<accession>A0ABT5S3K2</accession>
<dbReference type="Proteomes" id="UP001148932">
    <property type="component" value="Unassembled WGS sequence"/>
</dbReference>
<feature type="signal peptide" evidence="1">
    <location>
        <begin position="1"/>
        <end position="27"/>
    </location>
</feature>
<name>A0ABT5S3K2_9BURK</name>
<dbReference type="RefSeq" id="WP_274113141.1">
    <property type="nucleotide sequence ID" value="NZ_JAPCKI010000015.1"/>
</dbReference>
<feature type="chain" id="PRO_5046155269" evidence="1">
    <location>
        <begin position="28"/>
        <end position="344"/>
    </location>
</feature>
<keyword evidence="3" id="KW-1185">Reference proteome</keyword>
<organism evidence="2 3">
    <name type="scientific">Acidovorax benzenivorans</name>
    <dbReference type="NCBI Taxonomy" id="2987520"/>
    <lineage>
        <taxon>Bacteria</taxon>
        <taxon>Pseudomonadati</taxon>
        <taxon>Pseudomonadota</taxon>
        <taxon>Betaproteobacteria</taxon>
        <taxon>Burkholderiales</taxon>
        <taxon>Comamonadaceae</taxon>
        <taxon>Acidovorax</taxon>
    </lineage>
</organism>
<evidence type="ECO:0000313" key="3">
    <source>
        <dbReference type="Proteomes" id="UP001148932"/>
    </source>
</evidence>
<sequence>MSTTGFFAVGRNSFTAACKLGMNPACAFLVMACGTGKDNVSTRWSAEAVGSHVGMRWSAAKEAIEALCSHGIATKGGKPARPSYKLQKDGDLIWLPRTLVEGAANEVAPVAKMRQTQDPMALRLLVELYTAQNLREDGGINAKTVYQAFDRRKAGQQGAYTVWDFTSSGSQWVFMNSDAAKAHRREALTAEEKMAGKKPEDVRAVDFFRRLKTLEALGLIEWVPYLYDGPNGEPMHALACNGLQAEKALYEAATDAAARMIGESWAQSIEGIAVPVQTHIAEATMIGIARLRYRPHTTLTSAWWAEHHSVCSAFTEQYNALAAPKAQAGAPSSKGTGTFDFDLF</sequence>
<protein>
    <submittedName>
        <fullName evidence="2">Uncharacterized protein</fullName>
    </submittedName>
</protein>
<proteinExistence type="predicted"/>
<evidence type="ECO:0000256" key="1">
    <source>
        <dbReference type="SAM" id="SignalP"/>
    </source>
</evidence>
<gene>
    <name evidence="2" type="ORF">OIN59_19970</name>
</gene>